<keyword evidence="3" id="KW-0808">Transferase</keyword>
<evidence type="ECO:0000256" key="5">
    <source>
        <dbReference type="ARBA" id="ARBA00022729"/>
    </source>
</evidence>
<dbReference type="Gene3D" id="2.60.40.2170">
    <property type="entry name" value="Wnt, WIF domain"/>
    <property type="match status" value="1"/>
</dbReference>
<feature type="region of interest" description="Disordered" evidence="14">
    <location>
        <begin position="1586"/>
        <end position="1637"/>
    </location>
</feature>
<keyword evidence="8" id="KW-0067">ATP-binding</keyword>
<feature type="compositionally biased region" description="Basic and acidic residues" evidence="14">
    <location>
        <begin position="951"/>
        <end position="978"/>
    </location>
</feature>
<dbReference type="Pfam" id="PF07714">
    <property type="entry name" value="PK_Tyr_Ser-Thr"/>
    <property type="match status" value="1"/>
</dbReference>
<evidence type="ECO:0000313" key="18">
    <source>
        <dbReference type="Proteomes" id="UP000095280"/>
    </source>
</evidence>
<accession>A0A1I8HPW6</accession>
<feature type="compositionally biased region" description="Basic and acidic residues" evidence="14">
    <location>
        <begin position="1299"/>
        <end position="1334"/>
    </location>
</feature>
<dbReference type="GO" id="GO:0043235">
    <property type="term" value="C:receptor complex"/>
    <property type="evidence" value="ECO:0007669"/>
    <property type="project" value="TreeGrafter"/>
</dbReference>
<feature type="compositionally biased region" description="Low complexity" evidence="14">
    <location>
        <begin position="1991"/>
        <end position="2010"/>
    </location>
</feature>
<dbReference type="PANTHER" id="PTHR24416:SF349">
    <property type="entry name" value="TYROSINE-PROTEIN KINASE RYK"/>
    <property type="match status" value="1"/>
</dbReference>
<evidence type="ECO:0000256" key="14">
    <source>
        <dbReference type="SAM" id="MobiDB-lite"/>
    </source>
</evidence>
<dbReference type="SMART" id="SM00469">
    <property type="entry name" value="WIF"/>
    <property type="match status" value="1"/>
</dbReference>
<dbReference type="GO" id="GO:0012505">
    <property type="term" value="C:endomembrane system"/>
    <property type="evidence" value="ECO:0007669"/>
    <property type="project" value="UniProtKB-SubCell"/>
</dbReference>
<feature type="compositionally biased region" description="Basic and acidic residues" evidence="14">
    <location>
        <begin position="1793"/>
        <end position="1818"/>
    </location>
</feature>
<evidence type="ECO:0000259" key="17">
    <source>
        <dbReference type="PROSITE" id="PS50814"/>
    </source>
</evidence>
<evidence type="ECO:0000259" key="16">
    <source>
        <dbReference type="PROSITE" id="PS50011"/>
    </source>
</evidence>
<dbReference type="InterPro" id="IPR038677">
    <property type="entry name" value="WIF_sf"/>
</dbReference>
<sequence length="3445" mass="398472">PTKQVDEDVRHQIDLFDDKVLEDREASEIEEDLPPMRKEDELKAPEREREREAARQEELVSHRRRERRRRDERARRDIARAERRFEDDQFKVDEIVQADEEVDEDVRHQIDLFDDKVLEDREASEIEEDLPPMRKEDELKAPEREREREAARQEELVSHRRRERRRRDERARRDIARAERRFEDDQFKVDEIVQADEEVDEDVRHQIDLFDDKVLEDREASEIEEDLPPMRKEDELKAPEREREREAARQEELVSHRRRERRRRDERARRDIARAERRFERDQFKVDEIVQADEEVDDEDVRHQIDLFDDKVLEDREASEIEEDLPPMRKEDELKAPEREREREAARQEELVSHRRRERRRRDERARRDIARAERRFKKRSIQDEDVRHQIDLFDDKVLEDREASEIEEDLPPMRKEDELKAPEREREREAARQEELVSHRRRERRRRDERARRDIARAERRFEDDQFKVDEIVQADEEVLVDEDVRHQIDLFDDKVLEDREASEIEEDLPPMRKEDELKAPEREREREAARQEEPTVDEMSALAAFGARFETINSRSTRLFRPTKKLVDEDVRHQIDLFDDKVLEDREASEIEEDLPPMRKEDELKAPEREREREAARQEELVSHRRRERRRRDERARRDIARAERRFEDDQFKVDEIVQADEEVLVDEDVRHQIDLFDDKVLEDREASEIEEDLPPMRKEDELKAPEREREREAARQEELSGDSRGDEIVQADEEVLVDEDVRHQIDLFDDKVLEDREASEIEEDLPPMRKEDELKAPEREREREAARQEELVSHRRRERRRRESALRAERRFDQFKVVRPTTRRATPDRPVRRQRLEDREASEIEEDLPPMRKEDELKAPEREREREAARQEELVSHRRRERRRRDERARRDIARAERRFEDDQFKVDEIVQADEEVLVDEDVRHQIDLFDDKVLEDREASEIEEDLPPMRKEDELKAPEREREREAARQEELVSHRRRERRRRDERARRDIARAERRFEDDQFKVDEIVQADEEVVDEDVRHQIDLFDDKVLEDREASEIEEDLPPMRKEDELKAPEREREREAARQEELVSHRRRERRRRDERARRDIARAERRFEDDQFKVDEIVQADEEVVDEDVRHQIDLFDDKVLEDREASEIEEDLPPMRKEDELKAPEREREREAARQEELVSHRRRERRRRDERARRDIARAERRFEDDQFKVDEIVQADKQVDEDVRHQIDLFDDKVLEDREASEIEEDLPPMRKEDELKAPEREREREAARQEELVSHRRRERRRRDERARRDIARAERRFEDDQFKVDEIVQADEASRRDVRHQIDLFDDKVLEDREASEIEEDLPPMRKEDELKAPEREREREAARQEELVSHRRRERRRRDERARRDIERDSPSREASRRRRATPDRPVRRDIARAEQRFEEDDRRIQGRRDYLFDDKVLEDREASEIEEDLPRKEDELKAPEREREREAARQEELVDEIVQADKQVDEDVRRQIDLFDDKVLEDREASEIEEDLPPSQPSRREERQSEREREARVAAESRLRRATDSPRTTTGAPIRRRVDEIVQADKQVDEDVRHQIDLFDDKVLEDREASEIEEDLPPMRKEDELKAPEREREREAARQEELVSHRRRERRRRDERARRDIARAERRFEDDQFKVDEIVQADKQVDEDVRHQIDLFDDKVLEDREASEIEEDLPPMRKEDELKAPEREREREAARQEELVSHRRRERRRRDERARRDIARAERRFEDDQFKVDEIVQADEEVLVDEDVRHQIDLFDDKVLEDREASEIEEELPPMRKEDERQSGEREREAMRQEELVSHRRRERRRRDERARRDIARAERRFKEDQLKFVEIDQADKQVDEDVRHQLDLLDEAGQFRGATSVDWAQLESQMERAMRYLEGKIREVHASNDASTDADSVSTASVRKDERPAEYDWDARARWLLDNWTRPELADCGALRLLLGRIIVSQFVARPAQPWSTLRENLAPPPPSPSAAWPDSSDPSLKSESSKVSTGGVCCGSRSGNASRVFYVFNGTVNKYALGFSISVPLSVAKLRFRWANRAGHEASGLSAMPYSIGFSVEDQKAMGSPVLSIAAQGFVPHADSTFDASLPCTGAALAEVPLAILLNVTLRPGEPPVQLRIRRRKLCGRTAGNRRSLLSGRKGTGVAAVAVRTPAALTLLLPLLFVLLVALLAAAAVTYLLLCRCFRLKKASSGAATAAASAGKAAALKGRTLQSTAVIWSDGSDSCSLTSRATSSSAGCVRTLKHARHTAGCYGLVYRGSWEPPHGRGRNIVKSGREEVLIKTVVGKVSVEKLRVERQRALRGLTGRVSCPVKPDNERPSCRFSFIAARAEAARLDQLSAVSQSGVLLAGLQHRHVNPLLASTMPPGDPRPHLIYPNPAGGNLKLRLIDSRAGRPDHTKNSYAPDYLRQTLSTQQLLHMAVQIGKGLAYLHRMQVVHRDLACRNCSLLLATLRSLTADGTVRIGDAALAKDLFPADYECTGDGDSRPVKWLSVEALIERKFSPASDIWSLGVTLWELITRCQQPYSRVDPLEMSRHLRQGFRLTKPINCPDQLFSIMHSCWHYRPDCRPRLKQLQAALAGFHDTISVYGIQQFMQWRTGIRSLTHNTDSEQHWLQLVDGVGDDGLQPIGGQLAGLEHLQVHAGLVKLRVRVGNHHVGDDGEADDADFALPGHDGLVHGAHADHVRAQTAQHSALSRSLEVRPAQHSVDTGAERHSAGCGCGCHLRESGTVHGGRLLIVRIIHRHKSVAEHLRAEALQRAASGEAGKINLGHHPHREGALQVGEALVGMKPALHDADPPAGQPAEHQHAGVAVHRALREMRDVAIADAHSRLLDTVGQFTQARAADDPDLRLLRVAGAHKYWKASIERVQSGSLVSVHMGDRLFTLSLFTTLRSRSKPSGQVHLQLAESKTPPFKQLEMLQVQSPELHWSLRMQRPRCLNTYSPLHWLASSPLTIQVLNSGNHNLTTYSCNIAQDALAEVAAVSAGPVLANPAISGQGSVGSAVMSGHALLHPVVGAVHQAVVPLLRRRKEDAFTAEENSLAREGSGTHQSWHIGSLRLVPDETHRSPGPQHVVRVQNGLLLLGRQGHQLAAGHEADAQAAGQAAHVVPPAGRDEQRLAWPEQRQQFVSSVEQGKLGQVGPLHIDAAGAGQEVPAANRVEPVRLLRRVKADSFESAHLAEQIRFGILVTGRHAVVGHVRVAGQVGQLVQQAVLRQVATGQPLAGLGTGVGGSGASGRHEAAKKFAERHQLLAPVVSQRCIAGQWSMTPHTMTGSLRRPNSSKDGRSDDRATAGRPGGRSGPVASGFSQRTAAAGRAGRHSGEPCVQPIGQAGQLGQRVSEQQAAVADGQEFVQALVTDLTVGSLALLLSKPDDNESQAGVEPAPEHRHVLPVAGMQPVPGQLLHRAAIGSQILRFIRPKFRRGESVH</sequence>
<feature type="compositionally biased region" description="Basic and acidic residues" evidence="14">
    <location>
        <begin position="1376"/>
        <end position="1472"/>
    </location>
</feature>
<keyword evidence="13" id="KW-0325">Glycoprotein</keyword>
<keyword evidence="7" id="KW-0418">Kinase</keyword>
<feature type="region of interest" description="Disordered" evidence="14">
    <location>
        <begin position="502"/>
        <end position="541"/>
    </location>
</feature>
<name>A0A1I8HPW6_9PLAT</name>
<dbReference type="InterPro" id="IPR003306">
    <property type="entry name" value="WIF"/>
</dbReference>
<feature type="transmembrane region" description="Helical" evidence="15">
    <location>
        <begin position="2177"/>
        <end position="2200"/>
    </location>
</feature>
<keyword evidence="11" id="KW-0829">Tyrosine-protein kinase</keyword>
<feature type="region of interest" description="Disordered" evidence="14">
    <location>
        <begin position="1299"/>
        <end position="1486"/>
    </location>
</feature>
<evidence type="ECO:0000256" key="7">
    <source>
        <dbReference type="ARBA" id="ARBA00022777"/>
    </source>
</evidence>
<feature type="compositionally biased region" description="Basic and acidic residues" evidence="14">
    <location>
        <begin position="828"/>
        <end position="845"/>
    </location>
</feature>
<dbReference type="InterPro" id="IPR050122">
    <property type="entry name" value="RTK"/>
</dbReference>
<keyword evidence="5" id="KW-0732">Signal</keyword>
<dbReference type="GO" id="GO:0005886">
    <property type="term" value="C:plasma membrane"/>
    <property type="evidence" value="ECO:0007669"/>
    <property type="project" value="TreeGrafter"/>
</dbReference>
<feature type="compositionally biased region" description="Basic and acidic residues" evidence="14">
    <location>
        <begin position="326"/>
        <end position="353"/>
    </location>
</feature>
<evidence type="ECO:0000256" key="9">
    <source>
        <dbReference type="ARBA" id="ARBA00022989"/>
    </source>
</evidence>
<feature type="compositionally biased region" description="Basic and acidic residues" evidence="14">
    <location>
        <begin position="131"/>
        <end position="158"/>
    </location>
</feature>
<dbReference type="PROSITE" id="PS50814">
    <property type="entry name" value="WIF"/>
    <property type="match status" value="1"/>
</dbReference>
<evidence type="ECO:0000256" key="6">
    <source>
        <dbReference type="ARBA" id="ARBA00022741"/>
    </source>
</evidence>
<dbReference type="GO" id="GO:0051897">
    <property type="term" value="P:positive regulation of phosphatidylinositol 3-kinase/protein kinase B signal transduction"/>
    <property type="evidence" value="ECO:0007669"/>
    <property type="project" value="TreeGrafter"/>
</dbReference>
<dbReference type="Gene3D" id="1.10.510.10">
    <property type="entry name" value="Transferase(Phosphotransferase) domain 1"/>
    <property type="match status" value="1"/>
</dbReference>
<feature type="compositionally biased region" description="Basic and acidic residues" evidence="14">
    <location>
        <begin position="1694"/>
        <end position="1721"/>
    </location>
</feature>
<feature type="compositionally biased region" description="Basic and acidic residues" evidence="14">
    <location>
        <begin position="1049"/>
        <end position="1076"/>
    </location>
</feature>
<feature type="region of interest" description="Disordered" evidence="14">
    <location>
        <begin position="941"/>
        <end position="991"/>
    </location>
</feature>
<feature type="region of interest" description="Disordered" evidence="14">
    <location>
        <begin position="121"/>
        <end position="171"/>
    </location>
</feature>
<feature type="region of interest" description="Disordered" evidence="14">
    <location>
        <begin position="1137"/>
        <end position="1187"/>
    </location>
</feature>
<feature type="region of interest" description="Disordered" evidence="14">
    <location>
        <begin position="218"/>
        <end position="268"/>
    </location>
</feature>
<feature type="compositionally biased region" description="Basic and acidic residues" evidence="14">
    <location>
        <begin position="1518"/>
        <end position="1544"/>
    </location>
</feature>
<dbReference type="InterPro" id="IPR020635">
    <property type="entry name" value="Tyr_kinase_cat_dom"/>
</dbReference>
<feature type="compositionally biased region" description="Low complexity" evidence="14">
    <location>
        <begin position="1908"/>
        <end position="1922"/>
    </location>
</feature>
<protein>
    <submittedName>
        <fullName evidence="19">Ig-like domain-containing protein</fullName>
    </submittedName>
</protein>
<feature type="region of interest" description="Disordered" evidence="14">
    <location>
        <begin position="683"/>
        <end position="738"/>
    </location>
</feature>
<evidence type="ECO:0000256" key="13">
    <source>
        <dbReference type="ARBA" id="ARBA00023180"/>
    </source>
</evidence>
<feature type="compositionally biased region" description="Basic and acidic residues" evidence="14">
    <location>
        <begin position="228"/>
        <end position="255"/>
    </location>
</feature>
<evidence type="ECO:0000256" key="12">
    <source>
        <dbReference type="ARBA" id="ARBA00023170"/>
    </source>
</evidence>
<dbReference type="PANTHER" id="PTHR24416">
    <property type="entry name" value="TYROSINE-PROTEIN KINASE RECEPTOR"/>
    <property type="match status" value="1"/>
</dbReference>
<reference evidence="19" key="1">
    <citation type="submission" date="2016-11" db="UniProtKB">
        <authorList>
            <consortium name="WormBaseParasite"/>
        </authorList>
    </citation>
    <scope>IDENTIFICATION</scope>
</reference>
<evidence type="ECO:0000256" key="8">
    <source>
        <dbReference type="ARBA" id="ARBA00022840"/>
    </source>
</evidence>
<feature type="compositionally biased region" description="Basic and acidic residues" evidence="14">
    <location>
        <begin position="1341"/>
        <end position="1368"/>
    </location>
</feature>
<feature type="region of interest" description="Disordered" evidence="14">
    <location>
        <begin position="1684"/>
        <end position="1734"/>
    </location>
</feature>
<feature type="region of interest" description="Disordered" evidence="14">
    <location>
        <begin position="1785"/>
        <end position="1829"/>
    </location>
</feature>
<dbReference type="SUPFAM" id="SSF56112">
    <property type="entry name" value="Protein kinase-like (PK-like)"/>
    <property type="match status" value="1"/>
</dbReference>
<dbReference type="GO" id="GO:0050793">
    <property type="term" value="P:regulation of developmental process"/>
    <property type="evidence" value="ECO:0007669"/>
    <property type="project" value="UniProtKB-ARBA"/>
</dbReference>
<dbReference type="FunFam" id="1.10.510.10:FF:001512">
    <property type="entry name" value="Receptor tyrosine-protein kinase erbB-2"/>
    <property type="match status" value="1"/>
</dbReference>
<evidence type="ECO:0000256" key="10">
    <source>
        <dbReference type="ARBA" id="ARBA00023136"/>
    </source>
</evidence>
<dbReference type="Proteomes" id="UP000095280">
    <property type="component" value="Unplaced"/>
</dbReference>
<dbReference type="InterPro" id="IPR001245">
    <property type="entry name" value="Ser-Thr/Tyr_kinase_cat_dom"/>
</dbReference>
<feature type="domain" description="WIF" evidence="17">
    <location>
        <begin position="2009"/>
        <end position="2145"/>
    </location>
</feature>
<evidence type="ECO:0000256" key="3">
    <source>
        <dbReference type="ARBA" id="ARBA00022679"/>
    </source>
</evidence>
<feature type="region of interest" description="Disordered" evidence="14">
    <location>
        <begin position="1500"/>
        <end position="1563"/>
    </location>
</feature>
<proteinExistence type="predicted"/>
<feature type="compositionally biased region" description="Basic and acidic residues" evidence="14">
    <location>
        <begin position="751"/>
        <end position="762"/>
    </location>
</feature>
<feature type="compositionally biased region" description="Basic and acidic residues" evidence="14">
    <location>
        <begin position="1244"/>
        <end position="1271"/>
    </location>
</feature>
<feature type="domain" description="Protein kinase" evidence="16">
    <location>
        <begin position="2261"/>
        <end position="2604"/>
    </location>
</feature>
<evidence type="ECO:0000256" key="15">
    <source>
        <dbReference type="SAM" id="Phobius"/>
    </source>
</evidence>
<evidence type="ECO:0000256" key="11">
    <source>
        <dbReference type="ARBA" id="ARBA00023137"/>
    </source>
</evidence>
<dbReference type="PROSITE" id="PS50011">
    <property type="entry name" value="PROTEIN_KINASE_DOM"/>
    <property type="match status" value="1"/>
</dbReference>
<feature type="region of interest" description="Disordered" evidence="14">
    <location>
        <begin position="316"/>
        <end position="366"/>
    </location>
</feature>
<organism evidence="18 19">
    <name type="scientific">Macrostomum lignano</name>
    <dbReference type="NCBI Taxonomy" id="282301"/>
    <lineage>
        <taxon>Eukaryota</taxon>
        <taxon>Metazoa</taxon>
        <taxon>Spiralia</taxon>
        <taxon>Lophotrochozoa</taxon>
        <taxon>Platyhelminthes</taxon>
        <taxon>Rhabditophora</taxon>
        <taxon>Macrostomorpha</taxon>
        <taxon>Macrostomida</taxon>
        <taxon>Macrostomidae</taxon>
        <taxon>Macrostomum</taxon>
    </lineage>
</organism>
<feature type="compositionally biased region" description="Basic and acidic residues" evidence="14">
    <location>
        <begin position="697"/>
        <end position="730"/>
    </location>
</feature>
<comment type="subcellular location">
    <subcellularLocation>
        <location evidence="2">Endomembrane system</location>
    </subcellularLocation>
    <subcellularLocation>
        <location evidence="1">Membrane</location>
        <topology evidence="1">Single-pass membrane protein</topology>
    </subcellularLocation>
</comment>
<feature type="region of interest" description="Disordered" evidence="14">
    <location>
        <begin position="21"/>
        <end position="74"/>
    </location>
</feature>
<feature type="region of interest" description="Disordered" evidence="14">
    <location>
        <begin position="1234"/>
        <end position="1284"/>
    </location>
</feature>
<feature type="compositionally biased region" description="Basic and acidic residues" evidence="14">
    <location>
        <begin position="804"/>
        <end position="819"/>
    </location>
</feature>
<feature type="compositionally biased region" description="Basic and acidic residues" evidence="14">
    <location>
        <begin position="511"/>
        <end position="535"/>
    </location>
</feature>
<dbReference type="GO" id="GO:0007169">
    <property type="term" value="P:cell surface receptor protein tyrosine kinase signaling pathway"/>
    <property type="evidence" value="ECO:0007669"/>
    <property type="project" value="TreeGrafter"/>
</dbReference>
<keyword evidence="12" id="KW-0675">Receptor</keyword>
<evidence type="ECO:0000256" key="1">
    <source>
        <dbReference type="ARBA" id="ARBA00004167"/>
    </source>
</evidence>
<dbReference type="GO" id="GO:0005524">
    <property type="term" value="F:ATP binding"/>
    <property type="evidence" value="ECO:0007669"/>
    <property type="project" value="UniProtKB-KW"/>
</dbReference>
<dbReference type="InterPro" id="IPR011009">
    <property type="entry name" value="Kinase-like_dom_sf"/>
</dbReference>
<feature type="compositionally biased region" description="Basic and acidic residues" evidence="14">
    <location>
        <begin position="3298"/>
        <end position="3309"/>
    </location>
</feature>
<keyword evidence="6" id="KW-0547">Nucleotide-binding</keyword>
<keyword evidence="10 15" id="KW-0472">Membrane</keyword>
<dbReference type="InterPro" id="IPR000719">
    <property type="entry name" value="Prot_kinase_dom"/>
</dbReference>
<feature type="region of interest" description="Disordered" evidence="14">
    <location>
        <begin position="588"/>
        <end position="638"/>
    </location>
</feature>
<dbReference type="SMART" id="SM00219">
    <property type="entry name" value="TyrKc"/>
    <property type="match status" value="1"/>
</dbReference>
<feature type="compositionally biased region" description="Basic and acidic residues" evidence="14">
    <location>
        <begin position="1147"/>
        <end position="1174"/>
    </location>
</feature>
<feature type="compositionally biased region" description="Basic and acidic residues" evidence="14">
    <location>
        <begin position="1597"/>
        <end position="1624"/>
    </location>
</feature>
<feature type="region of interest" description="Disordered" evidence="14">
    <location>
        <begin position="1908"/>
        <end position="1928"/>
    </location>
</feature>
<dbReference type="GO" id="GO:0007409">
    <property type="term" value="P:axonogenesis"/>
    <property type="evidence" value="ECO:0007669"/>
    <property type="project" value="TreeGrafter"/>
</dbReference>
<feature type="region of interest" description="Disordered" evidence="14">
    <location>
        <begin position="1979"/>
        <end position="2015"/>
    </location>
</feature>
<keyword evidence="9 15" id="KW-1133">Transmembrane helix</keyword>
<evidence type="ECO:0000313" key="19">
    <source>
        <dbReference type="WBParaSite" id="maker-uti_cns_0007358-snap-gene-0.5-mRNA-1"/>
    </source>
</evidence>
<feature type="region of interest" description="Disordered" evidence="14">
    <location>
        <begin position="3284"/>
        <end position="3346"/>
    </location>
</feature>
<feature type="compositionally biased region" description="Basic and acidic residues" evidence="14">
    <location>
        <begin position="852"/>
        <end position="879"/>
    </location>
</feature>
<feature type="compositionally biased region" description="Basic and acidic residues" evidence="14">
    <location>
        <begin position="598"/>
        <end position="625"/>
    </location>
</feature>
<evidence type="ECO:0000256" key="4">
    <source>
        <dbReference type="ARBA" id="ARBA00022692"/>
    </source>
</evidence>
<feature type="compositionally biased region" description="Basic and acidic residues" evidence="14">
    <location>
        <begin position="34"/>
        <end position="61"/>
    </location>
</feature>
<dbReference type="Pfam" id="PF02019">
    <property type="entry name" value="WIF"/>
    <property type="match status" value="1"/>
</dbReference>
<feature type="compositionally biased region" description="Basic and acidic residues" evidence="14">
    <location>
        <begin position="412"/>
        <end position="439"/>
    </location>
</feature>
<keyword evidence="18" id="KW-1185">Reference proteome</keyword>
<dbReference type="GO" id="GO:0010976">
    <property type="term" value="P:positive regulation of neuron projection development"/>
    <property type="evidence" value="ECO:0007669"/>
    <property type="project" value="TreeGrafter"/>
</dbReference>
<dbReference type="WBParaSite" id="maker-uti_cns_0007358-snap-gene-0.5-mRNA-1">
    <property type="protein sequence ID" value="maker-uti_cns_0007358-snap-gene-0.5-mRNA-1"/>
    <property type="gene ID" value="maker-uti_cns_0007358-snap-gene-0.5"/>
</dbReference>
<dbReference type="GO" id="GO:0004713">
    <property type="term" value="F:protein tyrosine kinase activity"/>
    <property type="evidence" value="ECO:0007669"/>
    <property type="project" value="UniProtKB-KW"/>
</dbReference>
<feature type="region of interest" description="Disordered" evidence="14">
    <location>
        <begin position="751"/>
        <end position="892"/>
    </location>
</feature>
<feature type="region of interest" description="Disordered" evidence="14">
    <location>
        <begin position="402"/>
        <end position="452"/>
    </location>
</feature>
<feature type="compositionally biased region" description="Basic and acidic residues" evidence="14">
    <location>
        <begin position="769"/>
        <end position="796"/>
    </location>
</feature>
<keyword evidence="4 15" id="KW-0812">Transmembrane</keyword>
<evidence type="ECO:0000256" key="2">
    <source>
        <dbReference type="ARBA" id="ARBA00004308"/>
    </source>
</evidence>
<feature type="region of interest" description="Disordered" evidence="14">
    <location>
        <begin position="1039"/>
        <end position="1089"/>
    </location>
</feature>